<dbReference type="KEGG" id="lpav:PLANPX_1660"/>
<proteinExistence type="predicted"/>
<dbReference type="Proteomes" id="UP000326837">
    <property type="component" value="Chromosome"/>
</dbReference>
<protein>
    <submittedName>
        <fullName evidence="2">Uncharacterized protein</fullName>
    </submittedName>
</protein>
<dbReference type="EMBL" id="AP021861">
    <property type="protein sequence ID" value="BBO32048.1"/>
    <property type="molecule type" value="Genomic_DNA"/>
</dbReference>
<reference evidence="3" key="1">
    <citation type="submission" date="2019-10" db="EMBL/GenBank/DDBJ databases">
        <title>Lacipirellula parvula gen. nov., sp. nov., representing a lineage of planctomycetes widespread in freshwater anoxic habitats, and description of the family Lacipirellulaceae.</title>
        <authorList>
            <person name="Dedysh S.N."/>
            <person name="Kulichevskaya I.S."/>
            <person name="Beletsky A.V."/>
            <person name="Rakitin A.L."/>
            <person name="Mardanov A.V."/>
            <person name="Ivanova A.A."/>
            <person name="Saltykova V.X."/>
            <person name="Rijpstra W.I.C."/>
            <person name="Sinninghe Damste J.S."/>
            <person name="Ravin N.V."/>
        </authorList>
    </citation>
    <scope>NUCLEOTIDE SEQUENCE [LARGE SCALE GENOMIC DNA]</scope>
    <source>
        <strain evidence="3">PX69</strain>
    </source>
</reference>
<evidence type="ECO:0000256" key="1">
    <source>
        <dbReference type="SAM" id="MobiDB-lite"/>
    </source>
</evidence>
<sequence>MWLRSPKIAWRRSTFSSHVAAGQHSLIATRLDVTWACISLSAQGPDQVEAFPPQAGWQHDSNRQLLAAR</sequence>
<keyword evidence="3" id="KW-1185">Reference proteome</keyword>
<name>A0A5K7X6A2_9BACT</name>
<dbReference type="AlphaFoldDB" id="A0A5K7X6A2"/>
<evidence type="ECO:0000313" key="3">
    <source>
        <dbReference type="Proteomes" id="UP000326837"/>
    </source>
</evidence>
<gene>
    <name evidence="2" type="ORF">PLANPX_1660</name>
</gene>
<accession>A0A5K7X6A2</accession>
<feature type="region of interest" description="Disordered" evidence="1">
    <location>
        <begin position="49"/>
        <end position="69"/>
    </location>
</feature>
<organism evidence="2 3">
    <name type="scientific">Lacipirellula parvula</name>
    <dbReference type="NCBI Taxonomy" id="2650471"/>
    <lineage>
        <taxon>Bacteria</taxon>
        <taxon>Pseudomonadati</taxon>
        <taxon>Planctomycetota</taxon>
        <taxon>Planctomycetia</taxon>
        <taxon>Pirellulales</taxon>
        <taxon>Lacipirellulaceae</taxon>
        <taxon>Lacipirellula</taxon>
    </lineage>
</organism>
<evidence type="ECO:0000313" key="2">
    <source>
        <dbReference type="EMBL" id="BBO32048.1"/>
    </source>
</evidence>